<keyword evidence="1" id="KW-0238">DNA-binding</keyword>
<dbReference type="InterPro" id="IPR009057">
    <property type="entry name" value="Homeodomain-like_sf"/>
</dbReference>
<accession>A0A6J6YBY6</accession>
<feature type="domain" description="HTH tetR-type" evidence="2">
    <location>
        <begin position="18"/>
        <end position="78"/>
    </location>
</feature>
<evidence type="ECO:0000313" key="3">
    <source>
        <dbReference type="EMBL" id="CAB4804706.1"/>
    </source>
</evidence>
<reference evidence="3" key="1">
    <citation type="submission" date="2020-05" db="EMBL/GenBank/DDBJ databases">
        <authorList>
            <person name="Chiriac C."/>
            <person name="Salcher M."/>
            <person name="Ghai R."/>
            <person name="Kavagutti S V."/>
        </authorList>
    </citation>
    <scope>NUCLEOTIDE SEQUENCE</scope>
</reference>
<dbReference type="PROSITE" id="PS50977">
    <property type="entry name" value="HTH_TETR_2"/>
    <property type="match status" value="1"/>
</dbReference>
<dbReference type="Gene3D" id="1.10.357.10">
    <property type="entry name" value="Tetracycline Repressor, domain 2"/>
    <property type="match status" value="1"/>
</dbReference>
<name>A0A6J6YBY6_9ZZZZ</name>
<dbReference type="InterPro" id="IPR001647">
    <property type="entry name" value="HTH_TetR"/>
</dbReference>
<dbReference type="SUPFAM" id="SSF46689">
    <property type="entry name" value="Homeodomain-like"/>
    <property type="match status" value="1"/>
</dbReference>
<organism evidence="3">
    <name type="scientific">freshwater metagenome</name>
    <dbReference type="NCBI Taxonomy" id="449393"/>
    <lineage>
        <taxon>unclassified sequences</taxon>
        <taxon>metagenomes</taxon>
        <taxon>ecological metagenomes</taxon>
    </lineage>
</organism>
<evidence type="ECO:0000259" key="2">
    <source>
        <dbReference type="PROSITE" id="PS50977"/>
    </source>
</evidence>
<sequence>MAKANKSKVVKPKRYSRAEATRMFLDAASKAMEKTPLPDIVMQDLADKIGLNHGYIHRYFGTRLDLFAALADDLSQKIVEVVTAEQQRRKDANESAANLDNSLVEIARPYFAKRGALVQYLIICGVPKKRLAASTRLQIQLAVDNLMGLGVNERMATAQAIKLTALIWANGSYAEALGVSSAELADVEAVAFAELRLAAKTTKELGWK</sequence>
<gene>
    <name evidence="3" type="ORF">UFOPK3010_00797</name>
</gene>
<evidence type="ECO:0000256" key="1">
    <source>
        <dbReference type="ARBA" id="ARBA00023125"/>
    </source>
</evidence>
<dbReference type="EMBL" id="CAFAAM010000092">
    <property type="protein sequence ID" value="CAB4804706.1"/>
    <property type="molecule type" value="Genomic_DNA"/>
</dbReference>
<dbReference type="GO" id="GO:0003677">
    <property type="term" value="F:DNA binding"/>
    <property type="evidence" value="ECO:0007669"/>
    <property type="project" value="UniProtKB-KW"/>
</dbReference>
<dbReference type="AlphaFoldDB" id="A0A6J6YBY6"/>
<proteinExistence type="predicted"/>
<protein>
    <submittedName>
        <fullName evidence="3">Unannotated protein</fullName>
    </submittedName>
</protein>